<feature type="region of interest" description="Disordered" evidence="1">
    <location>
        <begin position="164"/>
        <end position="185"/>
    </location>
</feature>
<dbReference type="EMBL" id="JARKIE010000027">
    <property type="protein sequence ID" value="KAJ7698010.1"/>
    <property type="molecule type" value="Genomic_DNA"/>
</dbReference>
<feature type="compositionally biased region" description="Basic residues" evidence="1">
    <location>
        <begin position="1"/>
        <end position="10"/>
    </location>
</feature>
<comment type="caution">
    <text evidence="2">The sequence shown here is derived from an EMBL/GenBank/DDBJ whole genome shotgun (WGS) entry which is preliminary data.</text>
</comment>
<protein>
    <submittedName>
        <fullName evidence="2">Uncharacterized protein</fullName>
    </submittedName>
</protein>
<dbReference type="Gene3D" id="3.60.130.30">
    <property type="match status" value="1"/>
</dbReference>
<gene>
    <name evidence="2" type="ORF">B0H17DRAFT_1006854</name>
</gene>
<proteinExistence type="predicted"/>
<feature type="compositionally biased region" description="Low complexity" evidence="1">
    <location>
        <begin position="12"/>
        <end position="43"/>
    </location>
</feature>
<feature type="compositionally biased region" description="Low complexity" evidence="1">
    <location>
        <begin position="80"/>
        <end position="105"/>
    </location>
</feature>
<evidence type="ECO:0000313" key="2">
    <source>
        <dbReference type="EMBL" id="KAJ7698010.1"/>
    </source>
</evidence>
<evidence type="ECO:0000313" key="3">
    <source>
        <dbReference type="Proteomes" id="UP001221757"/>
    </source>
</evidence>
<reference evidence="2" key="1">
    <citation type="submission" date="2023-03" db="EMBL/GenBank/DDBJ databases">
        <title>Massive genome expansion in bonnet fungi (Mycena s.s.) driven by repeated elements and novel gene families across ecological guilds.</title>
        <authorList>
            <consortium name="Lawrence Berkeley National Laboratory"/>
            <person name="Harder C.B."/>
            <person name="Miyauchi S."/>
            <person name="Viragh M."/>
            <person name="Kuo A."/>
            <person name="Thoen E."/>
            <person name="Andreopoulos B."/>
            <person name="Lu D."/>
            <person name="Skrede I."/>
            <person name="Drula E."/>
            <person name="Henrissat B."/>
            <person name="Morin E."/>
            <person name="Kohler A."/>
            <person name="Barry K."/>
            <person name="LaButti K."/>
            <person name="Morin E."/>
            <person name="Salamov A."/>
            <person name="Lipzen A."/>
            <person name="Mereny Z."/>
            <person name="Hegedus B."/>
            <person name="Baldrian P."/>
            <person name="Stursova M."/>
            <person name="Weitz H."/>
            <person name="Taylor A."/>
            <person name="Grigoriev I.V."/>
            <person name="Nagy L.G."/>
            <person name="Martin F."/>
            <person name="Kauserud H."/>
        </authorList>
    </citation>
    <scope>NUCLEOTIDE SEQUENCE</scope>
    <source>
        <strain evidence="2">CBHHK067</strain>
    </source>
</reference>
<dbReference type="Proteomes" id="UP001221757">
    <property type="component" value="Unassembled WGS sequence"/>
</dbReference>
<name>A0AAD7DTY9_MYCRO</name>
<accession>A0AAD7DTY9</accession>
<evidence type="ECO:0000256" key="1">
    <source>
        <dbReference type="SAM" id="MobiDB-lite"/>
    </source>
</evidence>
<feature type="region of interest" description="Disordered" evidence="1">
    <location>
        <begin position="1"/>
        <end position="138"/>
    </location>
</feature>
<sequence length="525" mass="59229">MRWPRSRVMRRTMSPWTTSNPPTTATSTRNTPHSSLLRRSTTSTRRRPRPRPTTRHRIWTTHPSTPHHHPSAPRRHPRSAHAPPSTATSTRSTPHSILLTRSTTSTHRRPYPRPTTRYKTWMTYPSAPPPPPKRARTAFDDMCTGKKPLKMSRSHVRRKKLRTATVQRDGHAPSTSTFNDHVRPALDNPLQTTLDATRLPAAHGGYAARVESADEMWGSKKRHPLPELLGLGFQLVRWNGYDSRPIVDVFGRIITVLVGQPHLASWDAEVASAYQHISAESAVAAFCRDLCKHRRGGFVAQNVGIYYGQGAKFPTRLRTGMYEPMLDRLLGNPAVARMATFASAAFALWAPRLHQYYCEHANKLHDHYPHLRRNFPRSVFSCAAFNFGPSVWTVRHRDVLNVPFGWCAVQSGGEFDATQGGHLVLWDLKLMIEFPAGALILLPSATIAHSNIPIAPGQTRISFTHYTAGGLMRFVDNRFRTNAEVEAEDPEEFARLATLKDTWWEMGLKLLSMVNEILESLPDAE</sequence>
<organism evidence="2 3">
    <name type="scientific">Mycena rosella</name>
    <name type="common">Pink bonnet</name>
    <name type="synonym">Agaricus rosellus</name>
    <dbReference type="NCBI Taxonomy" id="1033263"/>
    <lineage>
        <taxon>Eukaryota</taxon>
        <taxon>Fungi</taxon>
        <taxon>Dikarya</taxon>
        <taxon>Basidiomycota</taxon>
        <taxon>Agaricomycotina</taxon>
        <taxon>Agaricomycetes</taxon>
        <taxon>Agaricomycetidae</taxon>
        <taxon>Agaricales</taxon>
        <taxon>Marasmiineae</taxon>
        <taxon>Mycenaceae</taxon>
        <taxon>Mycena</taxon>
    </lineage>
</organism>
<dbReference type="AlphaFoldDB" id="A0AAD7DTY9"/>
<feature type="compositionally biased region" description="Basic residues" evidence="1">
    <location>
        <begin position="44"/>
        <end position="79"/>
    </location>
</feature>
<keyword evidence="3" id="KW-1185">Reference proteome</keyword>